<dbReference type="EMBL" id="UGJE01000002">
    <property type="protein sequence ID" value="STQ85721.1"/>
    <property type="molecule type" value="Genomic_DNA"/>
</dbReference>
<organism evidence="5 8">
    <name type="scientific">Helicobacter muridarum</name>
    <dbReference type="NCBI Taxonomy" id="216"/>
    <lineage>
        <taxon>Bacteria</taxon>
        <taxon>Pseudomonadati</taxon>
        <taxon>Campylobacterota</taxon>
        <taxon>Epsilonproteobacteria</taxon>
        <taxon>Campylobacterales</taxon>
        <taxon>Helicobacteraceae</taxon>
        <taxon>Helicobacter</taxon>
    </lineage>
</organism>
<evidence type="ECO:0000256" key="2">
    <source>
        <dbReference type="ARBA" id="ARBA00022741"/>
    </source>
</evidence>
<evidence type="ECO:0000256" key="1">
    <source>
        <dbReference type="ARBA" id="ARBA00022448"/>
    </source>
</evidence>
<dbReference type="EMBL" id="JRPD02000009">
    <property type="protein sequence ID" value="TLE00232.1"/>
    <property type="molecule type" value="Genomic_DNA"/>
</dbReference>
<keyword evidence="3 6" id="KW-0067">ATP-binding</keyword>
<evidence type="ECO:0000259" key="4">
    <source>
        <dbReference type="PROSITE" id="PS50893"/>
    </source>
</evidence>
<dbReference type="PROSITE" id="PS50893">
    <property type="entry name" value="ABC_TRANSPORTER_2"/>
    <property type="match status" value="1"/>
</dbReference>
<evidence type="ECO:0000256" key="3">
    <source>
        <dbReference type="ARBA" id="ARBA00022840"/>
    </source>
</evidence>
<protein>
    <submittedName>
        <fullName evidence="6">ATP-binding cassette domain-containing protein</fullName>
    </submittedName>
    <submittedName>
        <fullName evidence="5">Amino acid ABC transporter</fullName>
        <ecNumber evidence="5">3.6.3.-</ecNumber>
    </submittedName>
</protein>
<keyword evidence="8" id="KW-1185">Reference proteome</keyword>
<name>A0A377PTU8_9HELI</name>
<keyword evidence="2" id="KW-0547">Nucleotide-binding</keyword>
<dbReference type="InterPro" id="IPR003593">
    <property type="entry name" value="AAA+_ATPase"/>
</dbReference>
<dbReference type="EC" id="3.6.3.-" evidence="5"/>
<dbReference type="InterPro" id="IPR003439">
    <property type="entry name" value="ABC_transporter-like_ATP-bd"/>
</dbReference>
<dbReference type="InterPro" id="IPR027417">
    <property type="entry name" value="P-loop_NTPase"/>
</dbReference>
<sequence length="300" mass="34283">MNMGNEIVVSNLTKYYQGHKVLDSINLSIKKGEFIMLLGRSGCGKTTLLDILGGFEPFHSGFVQVQGHHAGKRDDILSLDSNSALNKANDLEFKQIGLQYYAKHLKAKFRFKKFHQSSIYQIKPNKKCIKIFQEYALLPWKSALDNIRFVLKANKIINEDSIAMKYLKIVGLDEHANKFPSALSGGQKQRVAIARAMCLKPDILLLDEPFSALDYFIRENLQKLVLHLSRSLNMTVVFVTHDIDEAILLGDRIIVLNKGKIVREFDNTNKPIKDSRDFYHLKDSIAFELQGFEEMVEYNI</sequence>
<reference evidence="5 8" key="2">
    <citation type="submission" date="2018-06" db="EMBL/GenBank/DDBJ databases">
        <authorList>
            <consortium name="Pathogen Informatics"/>
            <person name="Doyle S."/>
        </authorList>
    </citation>
    <scope>NUCLEOTIDE SEQUENCE [LARGE SCALE GENOMIC DNA]</scope>
    <source>
        <strain evidence="5 8">NCTC12714</strain>
    </source>
</reference>
<dbReference type="GO" id="GO:0016887">
    <property type="term" value="F:ATP hydrolysis activity"/>
    <property type="evidence" value="ECO:0007669"/>
    <property type="project" value="InterPro"/>
</dbReference>
<accession>A0A377PTU8</accession>
<dbReference type="Pfam" id="PF00005">
    <property type="entry name" value="ABC_tran"/>
    <property type="match status" value="1"/>
</dbReference>
<evidence type="ECO:0000313" key="8">
    <source>
        <dbReference type="Proteomes" id="UP000255139"/>
    </source>
</evidence>
<reference evidence="6 7" key="1">
    <citation type="journal article" date="2014" name="Genome Announc.">
        <title>Draft genome sequences of eight enterohepatic helicobacter species isolated from both laboratory and wild rodents.</title>
        <authorList>
            <person name="Sheh A."/>
            <person name="Shen Z."/>
            <person name="Fox J.G."/>
        </authorList>
    </citation>
    <scope>NUCLEOTIDE SEQUENCE [LARGE SCALE GENOMIC DNA]</scope>
    <source>
        <strain evidence="6 7">ST1</strain>
    </source>
</reference>
<dbReference type="OrthoDB" id="9814623at2"/>
<dbReference type="AlphaFoldDB" id="A0A377PTU8"/>
<gene>
    <name evidence="5" type="primary">cmpD</name>
    <name evidence="6" type="ORF">LS73_005360</name>
    <name evidence="5" type="ORF">NCTC12714_00508</name>
</gene>
<dbReference type="PROSITE" id="PS00211">
    <property type="entry name" value="ABC_TRANSPORTER_1"/>
    <property type="match status" value="1"/>
</dbReference>
<dbReference type="SMART" id="SM00382">
    <property type="entry name" value="AAA"/>
    <property type="match status" value="1"/>
</dbReference>
<dbReference type="InterPro" id="IPR050093">
    <property type="entry name" value="ABC_SmlMolc_Importer"/>
</dbReference>
<dbReference type="PANTHER" id="PTHR42781">
    <property type="entry name" value="SPERMIDINE/PUTRESCINE IMPORT ATP-BINDING PROTEIN POTA"/>
    <property type="match status" value="1"/>
</dbReference>
<dbReference type="SUPFAM" id="SSF52540">
    <property type="entry name" value="P-loop containing nucleoside triphosphate hydrolases"/>
    <property type="match status" value="1"/>
</dbReference>
<dbReference type="RefSeq" id="WP_052089590.1">
    <property type="nucleotide sequence ID" value="NZ_FZML01000004.1"/>
</dbReference>
<dbReference type="Gene3D" id="3.40.50.300">
    <property type="entry name" value="P-loop containing nucleotide triphosphate hydrolases"/>
    <property type="match status" value="1"/>
</dbReference>
<dbReference type="PANTHER" id="PTHR42781:SF4">
    <property type="entry name" value="SPERMIDINE_PUTRESCINE IMPORT ATP-BINDING PROTEIN POTA"/>
    <property type="match status" value="1"/>
</dbReference>
<dbReference type="InterPro" id="IPR017871">
    <property type="entry name" value="ABC_transporter-like_CS"/>
</dbReference>
<evidence type="ECO:0000313" key="6">
    <source>
        <dbReference type="EMBL" id="TLE00232.1"/>
    </source>
</evidence>
<dbReference type="GO" id="GO:0005524">
    <property type="term" value="F:ATP binding"/>
    <property type="evidence" value="ECO:0007669"/>
    <property type="project" value="UniProtKB-KW"/>
</dbReference>
<dbReference type="Proteomes" id="UP000029922">
    <property type="component" value="Unassembled WGS sequence"/>
</dbReference>
<feature type="domain" description="ABC transporter" evidence="4">
    <location>
        <begin position="7"/>
        <end position="283"/>
    </location>
</feature>
<proteinExistence type="predicted"/>
<keyword evidence="1" id="KW-0813">Transport</keyword>
<dbReference type="Proteomes" id="UP000255139">
    <property type="component" value="Unassembled WGS sequence"/>
</dbReference>
<evidence type="ECO:0000313" key="7">
    <source>
        <dbReference type="Proteomes" id="UP000029922"/>
    </source>
</evidence>
<keyword evidence="5" id="KW-0378">Hydrolase</keyword>
<evidence type="ECO:0000313" key="5">
    <source>
        <dbReference type="EMBL" id="STQ85721.1"/>
    </source>
</evidence>